<feature type="transmembrane region" description="Helical" evidence="6">
    <location>
        <begin position="209"/>
        <end position="231"/>
    </location>
</feature>
<keyword evidence="6" id="KW-1133">Transmembrane helix</keyword>
<keyword evidence="2" id="KW-1003">Cell membrane</keyword>
<evidence type="ECO:0000256" key="5">
    <source>
        <dbReference type="PROSITE-ProRule" id="PRU00284"/>
    </source>
</evidence>
<dbReference type="SUPFAM" id="SSF58104">
    <property type="entry name" value="Methyl-accepting chemotaxis protein (MCP) signaling domain"/>
    <property type="match status" value="1"/>
</dbReference>
<keyword evidence="2" id="KW-0997">Cell inner membrane</keyword>
<feature type="transmembrane region" description="Helical" evidence="6">
    <location>
        <begin position="27"/>
        <end position="46"/>
    </location>
</feature>
<comment type="subcellular location">
    <subcellularLocation>
        <location evidence="1">Cell inner membrane</location>
        <topology evidence="1">Multi-pass membrane protein</topology>
    </subcellularLocation>
</comment>
<proteinExistence type="inferred from homology"/>
<evidence type="ECO:0000256" key="3">
    <source>
        <dbReference type="ARBA" id="ARBA00023224"/>
    </source>
</evidence>
<keyword evidence="6" id="KW-0472">Membrane</keyword>
<feature type="domain" description="HAMP" evidence="9">
    <location>
        <begin position="228"/>
        <end position="281"/>
    </location>
</feature>
<evidence type="ECO:0000256" key="1">
    <source>
        <dbReference type="ARBA" id="ARBA00004429"/>
    </source>
</evidence>
<dbReference type="Pfam" id="PF00672">
    <property type="entry name" value="HAMP"/>
    <property type="match status" value="1"/>
</dbReference>
<dbReference type="GO" id="GO:0004888">
    <property type="term" value="F:transmembrane signaling receptor activity"/>
    <property type="evidence" value="ECO:0007669"/>
    <property type="project" value="InterPro"/>
</dbReference>
<dbReference type="PANTHER" id="PTHR32089">
    <property type="entry name" value="METHYL-ACCEPTING CHEMOTAXIS PROTEIN MCPB"/>
    <property type="match status" value="1"/>
</dbReference>
<dbReference type="GO" id="GO:0005886">
    <property type="term" value="C:plasma membrane"/>
    <property type="evidence" value="ECO:0007669"/>
    <property type="project" value="UniProtKB-SubCell"/>
</dbReference>
<dbReference type="EMBL" id="PIUM01000004">
    <property type="protein sequence ID" value="PKU25519.1"/>
    <property type="molecule type" value="Genomic_DNA"/>
</dbReference>
<keyword evidence="6" id="KW-0812">Transmembrane</keyword>
<dbReference type="SMART" id="SM00283">
    <property type="entry name" value="MA"/>
    <property type="match status" value="1"/>
</dbReference>
<accession>A0A2N3PYQ9</accession>
<comment type="similarity">
    <text evidence="4">Belongs to the methyl-accepting chemotaxis (MCP) protein family.</text>
</comment>
<dbReference type="Pfam" id="PF00015">
    <property type="entry name" value="MCPsignal"/>
    <property type="match status" value="1"/>
</dbReference>
<evidence type="ECO:0000256" key="6">
    <source>
        <dbReference type="SAM" id="Phobius"/>
    </source>
</evidence>
<dbReference type="AlphaFoldDB" id="A0A2N3PYQ9"/>
<comment type="caution">
    <text evidence="10">The sequence shown here is derived from an EMBL/GenBank/DDBJ whole genome shotgun (WGS) entry which is preliminary data.</text>
</comment>
<dbReference type="InterPro" id="IPR000727">
    <property type="entry name" value="T_SNARE_dom"/>
</dbReference>
<reference evidence="11" key="1">
    <citation type="submission" date="2017-12" db="EMBL/GenBank/DDBJ databases">
        <title>Draft genome sequence of Telmatospirillum siberiense 26-4b1T, an acidotolerant peatland alphaproteobacterium potentially involved in sulfur cycling.</title>
        <authorList>
            <person name="Hausmann B."/>
            <person name="Pjevac P."/>
            <person name="Schreck K."/>
            <person name="Herbold C.W."/>
            <person name="Daims H."/>
            <person name="Wagner M."/>
            <person name="Pester M."/>
            <person name="Loy A."/>
        </authorList>
    </citation>
    <scope>NUCLEOTIDE SEQUENCE [LARGE SCALE GENOMIC DNA]</scope>
    <source>
        <strain evidence="11">26-4b1</strain>
    </source>
</reference>
<dbReference type="PROSITE" id="PS50111">
    <property type="entry name" value="CHEMOTAXIS_TRANSDUC_2"/>
    <property type="match status" value="1"/>
</dbReference>
<sequence>MDFHTRVKGLGEGSLKMLSNMKTQHKLLSLVAVMLAFTVAITLLGLHGMRVMREGLRTVYEEAMVPMVQLDATMDGLNRIRYFNLLDIVSEKNDPIRADSAGRIADYQKIATKQWTTYFGTVSEGREKSIADRINQSMSEYFRLVDEAHRLAELGERERATVISSVDSRKIFLVLSQDLRDLIAMQDKEGKAQYEKALDVYQQTFTENLIALIAGLTGACLFAFVIGRSIVAPIGGITRVMMALSGGERLIDVPFTEGRNEIADMARSVQVFKDGLIKAEKLEVEAKEKLRQDMERAKQREILTQSFDQEVSSLLESVGGTVEQVHDTSDKLSDAASASSAQSTRVASAAEEASANVQTVASATEELSASTREISSQVTDTSRISQEAVVEISAASETVEALRQSAEKIGDIVKLIEDIAGQTNLLALNATIEAARAGEAGKGFAVVANEVKNLATQTAKATGEIQEQIGSVQVSTREAVTAIDRVRATISRVDQVVTSIASAVEEQNAATQEISRNVHEVSAANGEVSHSIVDVSRAAQATGDMAGEMRDAANGLKQEASGLRDSVADFLSKMRAV</sequence>
<keyword evidence="3 5" id="KW-0807">Transducer</keyword>
<dbReference type="GO" id="GO:0007165">
    <property type="term" value="P:signal transduction"/>
    <property type="evidence" value="ECO:0007669"/>
    <property type="project" value="UniProtKB-KW"/>
</dbReference>
<evidence type="ECO:0000259" key="7">
    <source>
        <dbReference type="PROSITE" id="PS50111"/>
    </source>
</evidence>
<dbReference type="InterPro" id="IPR003660">
    <property type="entry name" value="HAMP_dom"/>
</dbReference>
<dbReference type="InterPro" id="IPR024478">
    <property type="entry name" value="HlyB_4HB_MCP"/>
</dbReference>
<evidence type="ECO:0000256" key="2">
    <source>
        <dbReference type="ARBA" id="ARBA00022519"/>
    </source>
</evidence>
<name>A0A2N3PYQ9_9PROT</name>
<dbReference type="InterPro" id="IPR004090">
    <property type="entry name" value="Chemotax_Me-accpt_rcpt"/>
</dbReference>
<dbReference type="Gene3D" id="6.10.340.10">
    <property type="match status" value="1"/>
</dbReference>
<protein>
    <submittedName>
        <fullName evidence="10">Methyl-accepting chemotaxis protein</fullName>
    </submittedName>
</protein>
<organism evidence="10 11">
    <name type="scientific">Telmatospirillum siberiense</name>
    <dbReference type="NCBI Taxonomy" id="382514"/>
    <lineage>
        <taxon>Bacteria</taxon>
        <taxon>Pseudomonadati</taxon>
        <taxon>Pseudomonadota</taxon>
        <taxon>Alphaproteobacteria</taxon>
        <taxon>Rhodospirillales</taxon>
        <taxon>Rhodospirillaceae</taxon>
        <taxon>Telmatospirillum</taxon>
    </lineage>
</organism>
<dbReference type="PANTHER" id="PTHR32089:SF112">
    <property type="entry name" value="LYSOZYME-LIKE PROTEIN-RELATED"/>
    <property type="match status" value="1"/>
</dbReference>
<dbReference type="SUPFAM" id="SSF158472">
    <property type="entry name" value="HAMP domain-like"/>
    <property type="match status" value="1"/>
</dbReference>
<dbReference type="Gene3D" id="1.10.287.950">
    <property type="entry name" value="Methyl-accepting chemotaxis protein"/>
    <property type="match status" value="1"/>
</dbReference>
<dbReference type="Proteomes" id="UP000233293">
    <property type="component" value="Unassembled WGS sequence"/>
</dbReference>
<dbReference type="InterPro" id="IPR004089">
    <property type="entry name" value="MCPsignal_dom"/>
</dbReference>
<keyword evidence="11" id="KW-1185">Reference proteome</keyword>
<evidence type="ECO:0000259" key="8">
    <source>
        <dbReference type="PROSITE" id="PS50192"/>
    </source>
</evidence>
<feature type="domain" description="T-SNARE coiled-coil homology" evidence="8">
    <location>
        <begin position="473"/>
        <end position="535"/>
    </location>
</feature>
<dbReference type="PRINTS" id="PR00260">
    <property type="entry name" value="CHEMTRNSDUCR"/>
</dbReference>
<evidence type="ECO:0000313" key="10">
    <source>
        <dbReference type="EMBL" id="PKU25519.1"/>
    </source>
</evidence>
<dbReference type="Pfam" id="PF12729">
    <property type="entry name" value="4HB_MCP_1"/>
    <property type="match status" value="1"/>
</dbReference>
<evidence type="ECO:0000259" key="9">
    <source>
        <dbReference type="PROSITE" id="PS50885"/>
    </source>
</evidence>
<dbReference type="GO" id="GO:0006935">
    <property type="term" value="P:chemotaxis"/>
    <property type="evidence" value="ECO:0007669"/>
    <property type="project" value="InterPro"/>
</dbReference>
<gene>
    <name evidence="10" type="ORF">CWS72_05485</name>
</gene>
<dbReference type="PROSITE" id="PS50192">
    <property type="entry name" value="T_SNARE"/>
    <property type="match status" value="1"/>
</dbReference>
<feature type="domain" description="Methyl-accepting transducer" evidence="7">
    <location>
        <begin position="321"/>
        <end position="543"/>
    </location>
</feature>
<evidence type="ECO:0000313" key="11">
    <source>
        <dbReference type="Proteomes" id="UP000233293"/>
    </source>
</evidence>
<dbReference type="PROSITE" id="PS50885">
    <property type="entry name" value="HAMP"/>
    <property type="match status" value="1"/>
</dbReference>
<dbReference type="SMART" id="SM00304">
    <property type="entry name" value="HAMP"/>
    <property type="match status" value="1"/>
</dbReference>
<evidence type="ECO:0000256" key="4">
    <source>
        <dbReference type="ARBA" id="ARBA00029447"/>
    </source>
</evidence>